<protein>
    <submittedName>
        <fullName evidence="5">Peptidase M16</fullName>
    </submittedName>
</protein>
<dbReference type="InterPro" id="IPR007863">
    <property type="entry name" value="Peptidase_M16_C"/>
</dbReference>
<evidence type="ECO:0000259" key="2">
    <source>
        <dbReference type="Pfam" id="PF00675"/>
    </source>
</evidence>
<dbReference type="Proteomes" id="UP000231962">
    <property type="component" value="Unassembled WGS sequence"/>
</dbReference>
<evidence type="ECO:0000259" key="3">
    <source>
        <dbReference type="Pfam" id="PF05193"/>
    </source>
</evidence>
<keyword evidence="6" id="KW-1185">Reference proteome</keyword>
<dbReference type="SUPFAM" id="SSF63411">
    <property type="entry name" value="LuxS/MPP-like metallohydrolase"/>
    <property type="match status" value="2"/>
</dbReference>
<dbReference type="InterPro" id="IPR011249">
    <property type="entry name" value="Metalloenz_LuxS/M16"/>
</dbReference>
<dbReference type="EMBL" id="NPDY01000004">
    <property type="protein sequence ID" value="PJZ70370.1"/>
    <property type="molecule type" value="Genomic_DNA"/>
</dbReference>
<dbReference type="RefSeq" id="WP_100713332.1">
    <property type="nucleotide sequence ID" value="NZ_NPDY01000004.1"/>
</dbReference>
<evidence type="ECO:0000313" key="4">
    <source>
        <dbReference type="EMBL" id="PJZ70370.1"/>
    </source>
</evidence>
<dbReference type="PANTHER" id="PTHR11851:SF49">
    <property type="entry name" value="MITOCHONDRIAL-PROCESSING PEPTIDASE SUBUNIT ALPHA"/>
    <property type="match status" value="1"/>
</dbReference>
<evidence type="ECO:0000313" key="7">
    <source>
        <dbReference type="Proteomes" id="UP000231990"/>
    </source>
</evidence>
<dbReference type="Proteomes" id="UP000231990">
    <property type="component" value="Unassembled WGS sequence"/>
</dbReference>
<accession>A0A2M9ZKZ8</accession>
<reference evidence="6 7" key="1">
    <citation type="submission" date="2017-07" db="EMBL/GenBank/DDBJ databases">
        <title>Leptospira spp. isolated from tropical soils.</title>
        <authorList>
            <person name="Thibeaux R."/>
            <person name="Iraola G."/>
            <person name="Ferres I."/>
            <person name="Bierque E."/>
            <person name="Girault D."/>
            <person name="Soupe-Gilbert M.-E."/>
            <person name="Picardeau M."/>
            <person name="Goarant C."/>
        </authorList>
    </citation>
    <scope>NUCLEOTIDE SEQUENCE [LARGE SCALE GENOMIC DNA]</scope>
    <source>
        <strain evidence="5 7">FH1-B-B1</strain>
        <strain evidence="4 6">FH1-B-C1</strain>
    </source>
</reference>
<evidence type="ECO:0000313" key="6">
    <source>
        <dbReference type="Proteomes" id="UP000231962"/>
    </source>
</evidence>
<comment type="caution">
    <text evidence="5">The sequence shown here is derived from an EMBL/GenBank/DDBJ whole genome shotgun (WGS) entry which is preliminary data.</text>
</comment>
<dbReference type="InterPro" id="IPR011765">
    <property type="entry name" value="Pept_M16_N"/>
</dbReference>
<evidence type="ECO:0000256" key="1">
    <source>
        <dbReference type="ARBA" id="ARBA00007261"/>
    </source>
</evidence>
<dbReference type="AlphaFoldDB" id="A0A2M9ZKZ8"/>
<dbReference type="InterPro" id="IPR050361">
    <property type="entry name" value="MPP/UQCRC_Complex"/>
</dbReference>
<gene>
    <name evidence="4" type="ORF">CH360_07210</name>
    <name evidence="5" type="ORF">CH373_11760</name>
</gene>
<dbReference type="EMBL" id="NPDZ01000007">
    <property type="protein sequence ID" value="PJZ72746.1"/>
    <property type="molecule type" value="Genomic_DNA"/>
</dbReference>
<sequence>MVGREEPTHKLVLPNGLTVVFQRAPYTVSVSIGVYVKLGSRSESESSAGYCHFLEHMLFKDTEKRTAKQQAEDWERVGAYSNAATSREFTYFYGTLAAKDLELGLELLSEMMFLPVFKEQDVKNEAEVVLEEMKGYEDSPEDAVHDFYYNNFFPGNALGRDIIGTEKTIKAVTPTLLRNFYESYYCPDNMVLSLSGDFDPETILLTVQKYFSVPHKKGLVAAYETPIKKFGYFRKGNKETEQAYFVLGGNGLPRNFRDSTRLSLLTHVLGGGMSSRLFQKVREERGLCYHITAYPSSYRDSGITSIVCSSSRERFQESLTVILDELKHFVEAGITAKELQDAKTNHEGSLSIGYEQTDSRMTNIALQEIYYGKYFTFEERVREIHSVSLEEINELSRQVFAIPELHLSVLAKLGEKEEASIRRLIESFSYPEGGRR</sequence>
<dbReference type="OrthoDB" id="9811314at2"/>
<dbReference type="Pfam" id="PF05193">
    <property type="entry name" value="Peptidase_M16_C"/>
    <property type="match status" value="1"/>
</dbReference>
<dbReference type="Gene3D" id="3.30.830.10">
    <property type="entry name" value="Metalloenzyme, LuxS/M16 peptidase-like"/>
    <property type="match status" value="2"/>
</dbReference>
<evidence type="ECO:0000313" key="5">
    <source>
        <dbReference type="EMBL" id="PJZ72746.1"/>
    </source>
</evidence>
<name>A0A2M9ZKZ8_9LEPT</name>
<dbReference type="Pfam" id="PF00675">
    <property type="entry name" value="Peptidase_M16"/>
    <property type="match status" value="1"/>
</dbReference>
<feature type="domain" description="Peptidase M16 N-terminal" evidence="2">
    <location>
        <begin position="19"/>
        <end position="165"/>
    </location>
</feature>
<feature type="domain" description="Peptidase M16 C-terminal" evidence="3">
    <location>
        <begin position="172"/>
        <end position="344"/>
    </location>
</feature>
<comment type="similarity">
    <text evidence="1">Belongs to the peptidase M16 family.</text>
</comment>
<proteinExistence type="inferred from homology"/>
<dbReference type="PANTHER" id="PTHR11851">
    <property type="entry name" value="METALLOPROTEASE"/>
    <property type="match status" value="1"/>
</dbReference>
<dbReference type="GO" id="GO:0046872">
    <property type="term" value="F:metal ion binding"/>
    <property type="evidence" value="ECO:0007669"/>
    <property type="project" value="InterPro"/>
</dbReference>
<organism evidence="5 7">
    <name type="scientific">Leptospira perolatii</name>
    <dbReference type="NCBI Taxonomy" id="2023191"/>
    <lineage>
        <taxon>Bacteria</taxon>
        <taxon>Pseudomonadati</taxon>
        <taxon>Spirochaetota</taxon>
        <taxon>Spirochaetia</taxon>
        <taxon>Leptospirales</taxon>
        <taxon>Leptospiraceae</taxon>
        <taxon>Leptospira</taxon>
    </lineage>
</organism>